<keyword evidence="13" id="KW-1185">Reference proteome</keyword>
<accession>A0A899G6F9</accession>
<dbReference type="GO" id="GO:0006890">
    <property type="term" value="P:retrograde vesicle-mediated transport, Golgi to endoplasmic reticulum"/>
    <property type="evidence" value="ECO:0007669"/>
    <property type="project" value="InterPro"/>
</dbReference>
<dbReference type="GO" id="GO:0031201">
    <property type="term" value="C:SNARE complex"/>
    <property type="evidence" value="ECO:0007669"/>
    <property type="project" value="TreeGrafter"/>
</dbReference>
<dbReference type="InterPro" id="IPR056173">
    <property type="entry name" value="Sec20_C"/>
</dbReference>
<name>A0A899G6F9_9ASCO</name>
<comment type="similarity">
    <text evidence="9">Belongs to the SEC20 family.</text>
</comment>
<evidence type="ECO:0000256" key="6">
    <source>
        <dbReference type="ARBA" id="ARBA00022989"/>
    </source>
</evidence>
<protein>
    <recommendedName>
        <fullName evidence="11">Sec20 C-terminal domain-containing protein</fullName>
    </recommendedName>
</protein>
<evidence type="ECO:0000256" key="7">
    <source>
        <dbReference type="ARBA" id="ARBA00023054"/>
    </source>
</evidence>
<feature type="domain" description="Sec20 C-terminal" evidence="11">
    <location>
        <begin position="142"/>
        <end position="231"/>
    </location>
</feature>
<dbReference type="OrthoDB" id="46868at2759"/>
<evidence type="ECO:0000256" key="8">
    <source>
        <dbReference type="ARBA" id="ARBA00023136"/>
    </source>
</evidence>
<keyword evidence="5" id="KW-0931">ER-Golgi transport</keyword>
<dbReference type="PANTHER" id="PTHR12825:SF0">
    <property type="entry name" value="VESICLE TRANSPORT PROTEIN SEC20"/>
    <property type="match status" value="1"/>
</dbReference>
<dbReference type="PANTHER" id="PTHR12825">
    <property type="entry name" value="BNIP1-RELATED"/>
    <property type="match status" value="1"/>
</dbReference>
<dbReference type="Pfam" id="PF03908">
    <property type="entry name" value="Sec20"/>
    <property type="match status" value="1"/>
</dbReference>
<keyword evidence="8 10" id="KW-0472">Membrane</keyword>
<keyword evidence="3 10" id="KW-0812">Transmembrane</keyword>
<dbReference type="InterPro" id="IPR005606">
    <property type="entry name" value="Sec20"/>
</dbReference>
<evidence type="ECO:0000259" key="11">
    <source>
        <dbReference type="Pfam" id="PF03908"/>
    </source>
</evidence>
<dbReference type="Proteomes" id="UP000663699">
    <property type="component" value="Chromosome 1"/>
</dbReference>
<evidence type="ECO:0000256" key="10">
    <source>
        <dbReference type="SAM" id="Phobius"/>
    </source>
</evidence>
<dbReference type="EMBL" id="CP054532">
    <property type="protein sequence ID" value="QSL64167.1"/>
    <property type="molecule type" value="Genomic_DNA"/>
</dbReference>
<evidence type="ECO:0000256" key="5">
    <source>
        <dbReference type="ARBA" id="ARBA00022892"/>
    </source>
</evidence>
<dbReference type="GO" id="GO:0005484">
    <property type="term" value="F:SNAP receptor activity"/>
    <property type="evidence" value="ECO:0007669"/>
    <property type="project" value="InterPro"/>
</dbReference>
<keyword evidence="4" id="KW-0256">Endoplasmic reticulum</keyword>
<keyword evidence="7" id="KW-0175">Coiled coil</keyword>
<proteinExistence type="inferred from homology"/>
<keyword evidence="6 10" id="KW-1133">Transmembrane helix</keyword>
<evidence type="ECO:0000256" key="9">
    <source>
        <dbReference type="ARBA" id="ARBA00037934"/>
    </source>
</evidence>
<sequence>MLIEEELRSLRRSYLEIISSIEKLGKTSESSKENPEQLGWVIKEKLKRAQITLESLFIELDDVENEEVRSRYFEVCNKLKEDLKIARIDFRKALLKSSKNINLASQKNREQLFGDTKERAAFVQKRRENMKSSTGDRVINTSTNVLSALVELHQLMESETSRSSVTLEELELSSSALRSLQENYLTFNTLLAKSRKLISELEYSNKFDRISIIFSLILFLSVIAWIIYRRLLRNVVHFTFWLLFTKLKNIGKEVIKMQSKSSVSDSVKVSENYTENLLKFHTIDESNIANSTFLHDEL</sequence>
<dbReference type="GO" id="GO:0005789">
    <property type="term" value="C:endoplasmic reticulum membrane"/>
    <property type="evidence" value="ECO:0007669"/>
    <property type="project" value="UniProtKB-SubCell"/>
</dbReference>
<evidence type="ECO:0000256" key="2">
    <source>
        <dbReference type="ARBA" id="ARBA00022448"/>
    </source>
</evidence>
<evidence type="ECO:0000256" key="3">
    <source>
        <dbReference type="ARBA" id="ARBA00022692"/>
    </source>
</evidence>
<evidence type="ECO:0000313" key="12">
    <source>
        <dbReference type="EMBL" id="QSL64167.1"/>
    </source>
</evidence>
<evidence type="ECO:0000313" key="13">
    <source>
        <dbReference type="Proteomes" id="UP000663699"/>
    </source>
</evidence>
<dbReference type="AlphaFoldDB" id="A0A899G6F9"/>
<evidence type="ECO:0000256" key="1">
    <source>
        <dbReference type="ARBA" id="ARBA00004163"/>
    </source>
</evidence>
<organism evidence="12 13">
    <name type="scientific">Pneumocystis wakefieldiae</name>
    <dbReference type="NCBI Taxonomy" id="38082"/>
    <lineage>
        <taxon>Eukaryota</taxon>
        <taxon>Fungi</taxon>
        <taxon>Dikarya</taxon>
        <taxon>Ascomycota</taxon>
        <taxon>Taphrinomycotina</taxon>
        <taxon>Pneumocystomycetes</taxon>
        <taxon>Pneumocystaceae</taxon>
        <taxon>Pneumocystis</taxon>
    </lineage>
</organism>
<reference evidence="12" key="1">
    <citation type="submission" date="2020-06" db="EMBL/GenBank/DDBJ databases">
        <title>Genomes of multiple members of Pneumocystis genus reveal paths to human pathogen Pneumocystis jirovecii.</title>
        <authorList>
            <person name="Cisse O.H."/>
            <person name="Ma L."/>
            <person name="Dekker J."/>
            <person name="Khil P."/>
            <person name="Jo J."/>
            <person name="Brenchley J."/>
            <person name="Blair R."/>
            <person name="Pahar B."/>
            <person name="Chabe M."/>
            <person name="Van Rompay K.A."/>
            <person name="Keesler R."/>
            <person name="Sukura A."/>
            <person name="Hirsch V."/>
            <person name="Kutty G."/>
            <person name="Liu Y."/>
            <person name="Peng L."/>
            <person name="Chen J."/>
            <person name="Song J."/>
            <person name="Weissenbacher-Lang C."/>
            <person name="Xu J."/>
            <person name="Upham N.S."/>
            <person name="Stajich J.E."/>
            <person name="Cuomo C.A."/>
            <person name="Cushion M.T."/>
            <person name="Kovacs J.A."/>
        </authorList>
    </citation>
    <scope>NUCLEOTIDE SEQUENCE</scope>
    <source>
        <strain evidence="12">2A</strain>
    </source>
</reference>
<keyword evidence="2" id="KW-0813">Transport</keyword>
<evidence type="ECO:0000256" key="4">
    <source>
        <dbReference type="ARBA" id="ARBA00022824"/>
    </source>
</evidence>
<feature type="transmembrane region" description="Helical" evidence="10">
    <location>
        <begin position="210"/>
        <end position="228"/>
    </location>
</feature>
<comment type="subcellular location">
    <subcellularLocation>
        <location evidence="1">Endoplasmic reticulum membrane</location>
        <topology evidence="1">Single-pass type IV membrane protein</topology>
    </subcellularLocation>
</comment>
<gene>
    <name evidence="12" type="ORF">MERGE_000322</name>
</gene>